<dbReference type="InterPro" id="IPR010183">
    <property type="entry name" value="Phage_lambda_Bet"/>
</dbReference>
<gene>
    <name evidence="1" type="ORF">HNP76_002811</name>
</gene>
<dbReference type="InterPro" id="IPR018330">
    <property type="entry name" value="RecT_fam"/>
</dbReference>
<dbReference type="EMBL" id="JACHFQ010000011">
    <property type="protein sequence ID" value="MBB5227411.1"/>
    <property type="molecule type" value="Genomic_DNA"/>
</dbReference>
<name>A0A7W8GBM2_9SPIR</name>
<dbReference type="NCBIfam" id="TIGR01913">
    <property type="entry name" value="bet_lambda"/>
    <property type="match status" value="1"/>
</dbReference>
<proteinExistence type="predicted"/>
<dbReference type="AlphaFoldDB" id="A0A7W8GBM2"/>
<comment type="caution">
    <text evidence="1">The sequence shown here is derived from an EMBL/GenBank/DDBJ whole genome shotgun (WGS) entry which is preliminary data.</text>
</comment>
<sequence length="204" mass="23000">MNVNEITVVENKENGLLAQDFTKLAGEYLVSMGNKLPDNQRAQFLEICKAFCLNPFKREIYAVPYGNDFNIIVGFEVYLKRAERSGKLSGWKVWTEGEGADIKAVIEIHRKDFDFPFVHEVYLSEYSTGKAMWAKSPKTMIKKVAMSQGFRLCFPDELGGMPYTQEEITEELADEALGSANIPEAHAPEMSAPIFSANTIQEEK</sequence>
<evidence type="ECO:0000313" key="1">
    <source>
        <dbReference type="EMBL" id="MBB5227411.1"/>
    </source>
</evidence>
<keyword evidence="2" id="KW-1185">Reference proteome</keyword>
<dbReference type="GO" id="GO:0003677">
    <property type="term" value="F:DNA binding"/>
    <property type="evidence" value="ECO:0007669"/>
    <property type="project" value="InterPro"/>
</dbReference>
<evidence type="ECO:0000313" key="2">
    <source>
        <dbReference type="Proteomes" id="UP000518887"/>
    </source>
</evidence>
<dbReference type="Pfam" id="PF03837">
    <property type="entry name" value="RecT"/>
    <property type="match status" value="1"/>
</dbReference>
<dbReference type="RefSeq" id="WP_184661621.1">
    <property type="nucleotide sequence ID" value="NZ_CP031518.1"/>
</dbReference>
<organism evidence="1 2">
    <name type="scientific">Treponema ruminis</name>
    <dbReference type="NCBI Taxonomy" id="744515"/>
    <lineage>
        <taxon>Bacteria</taxon>
        <taxon>Pseudomonadati</taxon>
        <taxon>Spirochaetota</taxon>
        <taxon>Spirochaetia</taxon>
        <taxon>Spirochaetales</taxon>
        <taxon>Treponemataceae</taxon>
        <taxon>Treponema</taxon>
    </lineage>
</organism>
<dbReference type="Proteomes" id="UP000518887">
    <property type="component" value="Unassembled WGS sequence"/>
</dbReference>
<dbReference type="GO" id="GO:0006310">
    <property type="term" value="P:DNA recombination"/>
    <property type="evidence" value="ECO:0007669"/>
    <property type="project" value="InterPro"/>
</dbReference>
<protein>
    <submittedName>
        <fullName evidence="1">Phage recombination protein Bet</fullName>
    </submittedName>
</protein>
<reference evidence="1 2" key="1">
    <citation type="submission" date="2020-08" db="EMBL/GenBank/DDBJ databases">
        <title>Genomic Encyclopedia of Type Strains, Phase IV (KMG-IV): sequencing the most valuable type-strain genomes for metagenomic binning, comparative biology and taxonomic classification.</title>
        <authorList>
            <person name="Goeker M."/>
        </authorList>
    </citation>
    <scope>NUCLEOTIDE SEQUENCE [LARGE SCALE GENOMIC DNA]</scope>
    <source>
        <strain evidence="1 2">DSM 103462</strain>
    </source>
</reference>
<accession>A0A7W8GBM2</accession>